<dbReference type="STRING" id="240176.A8NI11"/>
<evidence type="ECO:0000256" key="1">
    <source>
        <dbReference type="ARBA" id="ARBA00004443"/>
    </source>
</evidence>
<dbReference type="KEGG" id="cci:CC1G_01555"/>
<accession>A8NI11</accession>
<comment type="similarity">
    <text evidence="9">Belongs to the peptidase M16 family. UQCRC2/QCR2 subfamily.</text>
</comment>
<dbReference type="Gene3D" id="3.30.830.10">
    <property type="entry name" value="Metalloenzyme, LuxS/M16 peptidase-like"/>
    <property type="match status" value="2"/>
</dbReference>
<dbReference type="GO" id="GO:0046872">
    <property type="term" value="F:metal ion binding"/>
    <property type="evidence" value="ECO:0007669"/>
    <property type="project" value="InterPro"/>
</dbReference>
<dbReference type="GeneID" id="6010382"/>
<dbReference type="RefSeq" id="XP_001833878.1">
    <property type="nucleotide sequence ID" value="XM_001833826.1"/>
</dbReference>
<dbReference type="eggNOG" id="KOG2583">
    <property type="taxonomic scope" value="Eukaryota"/>
</dbReference>
<feature type="domain" description="Peptidase M16 N-terminal" evidence="11">
    <location>
        <begin position="31"/>
        <end position="174"/>
    </location>
</feature>
<keyword evidence="3" id="KW-0679">Respiratory chain</keyword>
<keyword evidence="7" id="KW-0496">Mitochondrion</keyword>
<evidence type="ECO:0000256" key="6">
    <source>
        <dbReference type="ARBA" id="ARBA00022982"/>
    </source>
</evidence>
<protein>
    <recommendedName>
        <fullName evidence="10">Cytochrome b-c1 complex subunit 2, mitochondrial</fullName>
    </recommendedName>
</protein>
<evidence type="ECO:0000256" key="8">
    <source>
        <dbReference type="ARBA" id="ARBA00023136"/>
    </source>
</evidence>
<comment type="caution">
    <text evidence="12">The sequence shown here is derived from an EMBL/GenBank/DDBJ whole genome shotgun (WGS) entry which is preliminary data.</text>
</comment>
<evidence type="ECO:0000256" key="10">
    <source>
        <dbReference type="ARBA" id="ARBA00040751"/>
    </source>
</evidence>
<evidence type="ECO:0000256" key="9">
    <source>
        <dbReference type="ARBA" id="ARBA00038146"/>
    </source>
</evidence>
<gene>
    <name evidence="12" type="ORF">CC1G_01555</name>
</gene>
<comment type="subcellular location">
    <subcellularLocation>
        <location evidence="1">Mitochondrion inner membrane</location>
        <topology evidence="1">Peripheral membrane protein</topology>
        <orientation evidence="1">Matrix side</orientation>
    </subcellularLocation>
</comment>
<dbReference type="OrthoDB" id="6369905at2759"/>
<dbReference type="SUPFAM" id="SSF63411">
    <property type="entry name" value="LuxS/MPP-like metallohydrolase"/>
    <property type="match status" value="2"/>
</dbReference>
<dbReference type="EMBL" id="AACS02000010">
    <property type="protein sequence ID" value="EAU87908.1"/>
    <property type="molecule type" value="Genomic_DNA"/>
</dbReference>
<dbReference type="GO" id="GO:0005743">
    <property type="term" value="C:mitochondrial inner membrane"/>
    <property type="evidence" value="ECO:0007669"/>
    <property type="project" value="UniProtKB-SubCell"/>
</dbReference>
<evidence type="ECO:0000256" key="4">
    <source>
        <dbReference type="ARBA" id="ARBA00022792"/>
    </source>
</evidence>
<dbReference type="VEuPathDB" id="FungiDB:CC1G_01555"/>
<keyword evidence="2" id="KW-0813">Transport</keyword>
<dbReference type="Pfam" id="PF00675">
    <property type="entry name" value="Peptidase_M16"/>
    <property type="match status" value="1"/>
</dbReference>
<evidence type="ECO:0000256" key="7">
    <source>
        <dbReference type="ARBA" id="ARBA00023128"/>
    </source>
</evidence>
<keyword evidence="6" id="KW-0249">Electron transport</keyword>
<keyword evidence="4" id="KW-0999">Mitochondrion inner membrane</keyword>
<dbReference type="InterPro" id="IPR050361">
    <property type="entry name" value="MPP/UQCRC_Complex"/>
</dbReference>
<reference evidence="12 13" key="1">
    <citation type="journal article" date="2010" name="Proc. Natl. Acad. Sci. U.S.A.">
        <title>Insights into evolution of multicellular fungi from the assembled chromosomes of the mushroom Coprinopsis cinerea (Coprinus cinereus).</title>
        <authorList>
            <person name="Stajich J.E."/>
            <person name="Wilke S.K."/>
            <person name="Ahren D."/>
            <person name="Au C.H."/>
            <person name="Birren B.W."/>
            <person name="Borodovsky M."/>
            <person name="Burns C."/>
            <person name="Canback B."/>
            <person name="Casselton L.A."/>
            <person name="Cheng C.K."/>
            <person name="Deng J."/>
            <person name="Dietrich F.S."/>
            <person name="Fargo D.C."/>
            <person name="Farman M.L."/>
            <person name="Gathman A.C."/>
            <person name="Goldberg J."/>
            <person name="Guigo R."/>
            <person name="Hoegger P.J."/>
            <person name="Hooker J.B."/>
            <person name="Huggins A."/>
            <person name="James T.Y."/>
            <person name="Kamada T."/>
            <person name="Kilaru S."/>
            <person name="Kodira C."/>
            <person name="Kues U."/>
            <person name="Kupfer D."/>
            <person name="Kwan H.S."/>
            <person name="Lomsadze A."/>
            <person name="Li W."/>
            <person name="Lilly W.W."/>
            <person name="Ma L.J."/>
            <person name="Mackey A.J."/>
            <person name="Manning G."/>
            <person name="Martin F."/>
            <person name="Muraguchi H."/>
            <person name="Natvig D.O."/>
            <person name="Palmerini H."/>
            <person name="Ramesh M.A."/>
            <person name="Rehmeyer C.J."/>
            <person name="Roe B.A."/>
            <person name="Shenoy N."/>
            <person name="Stanke M."/>
            <person name="Ter-Hovhannisyan V."/>
            <person name="Tunlid A."/>
            <person name="Velagapudi R."/>
            <person name="Vision T.J."/>
            <person name="Zeng Q."/>
            <person name="Zolan M.E."/>
            <person name="Pukkila P.J."/>
        </authorList>
    </citation>
    <scope>NUCLEOTIDE SEQUENCE [LARGE SCALE GENOMIC DNA]</scope>
    <source>
        <strain evidence="13">Okayama-7 / 130 / ATCC MYA-4618 / FGSC 9003</strain>
    </source>
</reference>
<dbReference type="InterPro" id="IPR011765">
    <property type="entry name" value="Pept_M16_N"/>
</dbReference>
<dbReference type="OMA" id="APKFALY"/>
<evidence type="ECO:0000313" key="13">
    <source>
        <dbReference type="Proteomes" id="UP000001861"/>
    </source>
</evidence>
<evidence type="ECO:0000256" key="3">
    <source>
        <dbReference type="ARBA" id="ARBA00022660"/>
    </source>
</evidence>
<name>A8NI11_COPC7</name>
<dbReference type="PANTHER" id="PTHR11851:SF209">
    <property type="entry name" value="CYTOCHROME B-C1 COMPLEX SUBUNIT 2, MITOCHONDRIAL"/>
    <property type="match status" value="1"/>
</dbReference>
<evidence type="ECO:0000256" key="2">
    <source>
        <dbReference type="ARBA" id="ARBA00022448"/>
    </source>
</evidence>
<dbReference type="PANTHER" id="PTHR11851">
    <property type="entry name" value="METALLOPROTEASE"/>
    <property type="match status" value="1"/>
</dbReference>
<dbReference type="AlphaFoldDB" id="A8NI11"/>
<sequence length="425" mass="43225">MYAARLSAARSSVRAARRNFATVVESNGVKVAAVDNGTPTSSLTVLVKAGSRYESKQGVANALKNFAFKSTSKRSALGTVRESDLYGGVLTSSLGREHLALTAEFLRGDEAFFLDVLTSYITSAKFTRHEFQEYVAPLIESDTAAANANPAIRAIELAHAVAFRNGLGSSLYAPSHPDLYVEDVKDFASSVFTKGNVAVIGTGIEQGTLSALVEKAFANAANAPAPSTPATTYYGGENRAQVSGGPQTVFIGFGQSGAPSAELATLAAHLSPSPSVKWSKGVSPLAAAIPEGASVQSVYLPYTDASLVGLLVQAPTAAGVKEAGKAAVQALKSAAAGVEQEQLASAVAKARFAAASAVDSRQGLTATLGPKVLAGGDASAASVVSAFDAVNASGFTKAASALLAAKPTYVAVGDASLPYADELGL</sequence>
<dbReference type="InterPro" id="IPR011249">
    <property type="entry name" value="Metalloenz_LuxS/M16"/>
</dbReference>
<dbReference type="FunCoup" id="A8NI11">
    <property type="interactions" value="213"/>
</dbReference>
<proteinExistence type="inferred from homology"/>
<evidence type="ECO:0000313" key="12">
    <source>
        <dbReference type="EMBL" id="EAU87908.1"/>
    </source>
</evidence>
<organism evidence="12 13">
    <name type="scientific">Coprinopsis cinerea (strain Okayama-7 / 130 / ATCC MYA-4618 / FGSC 9003)</name>
    <name type="common">Inky cap fungus</name>
    <name type="synonym">Hormographiella aspergillata</name>
    <dbReference type="NCBI Taxonomy" id="240176"/>
    <lineage>
        <taxon>Eukaryota</taxon>
        <taxon>Fungi</taxon>
        <taxon>Dikarya</taxon>
        <taxon>Basidiomycota</taxon>
        <taxon>Agaricomycotina</taxon>
        <taxon>Agaricomycetes</taxon>
        <taxon>Agaricomycetidae</taxon>
        <taxon>Agaricales</taxon>
        <taxon>Agaricineae</taxon>
        <taxon>Psathyrellaceae</taxon>
        <taxon>Coprinopsis</taxon>
    </lineage>
</organism>
<dbReference type="FunFam" id="3.30.830.10:FF:000021">
    <property type="entry name" value="Cytochrome b-c1 complex subunit 2"/>
    <property type="match status" value="1"/>
</dbReference>
<dbReference type="InParanoid" id="A8NI11"/>
<keyword evidence="13" id="KW-1185">Reference proteome</keyword>
<keyword evidence="5" id="KW-0809">Transit peptide</keyword>
<dbReference type="Proteomes" id="UP000001861">
    <property type="component" value="Unassembled WGS sequence"/>
</dbReference>
<keyword evidence="8" id="KW-0472">Membrane</keyword>
<evidence type="ECO:0000259" key="11">
    <source>
        <dbReference type="Pfam" id="PF00675"/>
    </source>
</evidence>
<evidence type="ECO:0000256" key="5">
    <source>
        <dbReference type="ARBA" id="ARBA00022946"/>
    </source>
</evidence>